<feature type="region of interest" description="Disordered" evidence="1">
    <location>
        <begin position="75"/>
        <end position="182"/>
    </location>
</feature>
<reference evidence="2 3" key="1">
    <citation type="journal article" date="2018" name="Mycol. Prog.">
        <title>Coniella lustricola, a new species from submerged detritus.</title>
        <authorList>
            <person name="Raudabaugh D.B."/>
            <person name="Iturriaga T."/>
            <person name="Carver A."/>
            <person name="Mondo S."/>
            <person name="Pangilinan J."/>
            <person name="Lipzen A."/>
            <person name="He G."/>
            <person name="Amirebrahimi M."/>
            <person name="Grigoriev I.V."/>
            <person name="Miller A.N."/>
        </authorList>
    </citation>
    <scope>NUCLEOTIDE SEQUENCE [LARGE SCALE GENOMIC DNA]</scope>
    <source>
        <strain evidence="2 3">B22-T-1</strain>
    </source>
</reference>
<evidence type="ECO:0000313" key="2">
    <source>
        <dbReference type="EMBL" id="PSR94488.1"/>
    </source>
</evidence>
<accession>A0A2T3AFC3</accession>
<feature type="compositionally biased region" description="Basic and acidic residues" evidence="1">
    <location>
        <begin position="98"/>
        <end position="107"/>
    </location>
</feature>
<feature type="compositionally biased region" description="Basic residues" evidence="1">
    <location>
        <begin position="78"/>
        <end position="88"/>
    </location>
</feature>
<proteinExistence type="predicted"/>
<sequence length="182" mass="20448">MEQWDTVHHFENHNIHLLTGGPCKSHPKTAKQKNMVGWQSARAHRENSTTTIISGSGAPWLLAIAQIGQINSTDPRWQKKQHHEHQRRNGLPFPSFCRRGEHGDTLMREGQMVKQRPPNDHPHPFPSQDSAKQATRECRKKKGEDHQVREQGKGDKKDNQNEETVAGTGKSPAAQAGGRLLG</sequence>
<gene>
    <name evidence="2" type="ORF">BD289DRAFT_135386</name>
</gene>
<evidence type="ECO:0000313" key="3">
    <source>
        <dbReference type="Proteomes" id="UP000241462"/>
    </source>
</evidence>
<dbReference type="EMBL" id="KZ678397">
    <property type="protein sequence ID" value="PSR94488.1"/>
    <property type="molecule type" value="Genomic_DNA"/>
</dbReference>
<dbReference type="AlphaFoldDB" id="A0A2T3AFC3"/>
<evidence type="ECO:0000256" key="1">
    <source>
        <dbReference type="SAM" id="MobiDB-lite"/>
    </source>
</evidence>
<keyword evidence="3" id="KW-1185">Reference proteome</keyword>
<organism evidence="2 3">
    <name type="scientific">Coniella lustricola</name>
    <dbReference type="NCBI Taxonomy" id="2025994"/>
    <lineage>
        <taxon>Eukaryota</taxon>
        <taxon>Fungi</taxon>
        <taxon>Dikarya</taxon>
        <taxon>Ascomycota</taxon>
        <taxon>Pezizomycotina</taxon>
        <taxon>Sordariomycetes</taxon>
        <taxon>Sordariomycetidae</taxon>
        <taxon>Diaporthales</taxon>
        <taxon>Schizoparmaceae</taxon>
        <taxon>Coniella</taxon>
    </lineage>
</organism>
<feature type="compositionally biased region" description="Basic and acidic residues" evidence="1">
    <location>
        <begin position="134"/>
        <end position="160"/>
    </location>
</feature>
<name>A0A2T3AFC3_9PEZI</name>
<dbReference type="InParanoid" id="A0A2T3AFC3"/>
<protein>
    <submittedName>
        <fullName evidence="2">Uncharacterized protein</fullName>
    </submittedName>
</protein>
<dbReference type="Proteomes" id="UP000241462">
    <property type="component" value="Unassembled WGS sequence"/>
</dbReference>